<dbReference type="SUPFAM" id="SSF54523">
    <property type="entry name" value="Pili subunits"/>
    <property type="match status" value="1"/>
</dbReference>
<organism evidence="2 3">
    <name type="scientific">Pelomonas aquatica</name>
    <dbReference type="NCBI Taxonomy" id="431058"/>
    <lineage>
        <taxon>Bacteria</taxon>
        <taxon>Pseudomonadati</taxon>
        <taxon>Pseudomonadota</taxon>
        <taxon>Betaproteobacteria</taxon>
        <taxon>Burkholderiales</taxon>
        <taxon>Sphaerotilaceae</taxon>
        <taxon>Roseateles</taxon>
    </lineage>
</organism>
<dbReference type="NCBIfam" id="TIGR02532">
    <property type="entry name" value="IV_pilin_GFxxxE"/>
    <property type="match status" value="1"/>
</dbReference>
<feature type="transmembrane region" description="Helical" evidence="1">
    <location>
        <begin position="12"/>
        <end position="32"/>
    </location>
</feature>
<dbReference type="Pfam" id="PF07963">
    <property type="entry name" value="N_methyl"/>
    <property type="match status" value="1"/>
</dbReference>
<protein>
    <submittedName>
        <fullName evidence="2">Type IV pilus assembly protein PilE</fullName>
    </submittedName>
</protein>
<dbReference type="InterPro" id="IPR031982">
    <property type="entry name" value="PilE-like"/>
</dbReference>
<dbReference type="PANTHER" id="PTHR30093">
    <property type="entry name" value="GENERAL SECRETION PATHWAY PROTEIN G"/>
    <property type="match status" value="1"/>
</dbReference>
<sequence length="152" mass="16526">MQTSVHSQRHGFTLIELMVTVVIAGILAAVAYPNYTSYVQRSRRADAAAVLTSVVQAQERYRGNRSTFSSSLEELKVDPAAITKHYDVNIVNLSGAETLVSGYVVTATPKDGSPQRNDKDCVKMSIQVDGASVKYLATGQGDRVTSNTCWPR</sequence>
<dbReference type="InterPro" id="IPR045584">
    <property type="entry name" value="Pilin-like"/>
</dbReference>
<keyword evidence="1" id="KW-1133">Transmembrane helix</keyword>
<dbReference type="PANTHER" id="PTHR30093:SF47">
    <property type="entry name" value="TYPE IV PILUS NON-CORE MINOR PILIN PILE"/>
    <property type="match status" value="1"/>
</dbReference>
<dbReference type="PROSITE" id="PS00409">
    <property type="entry name" value="PROKAR_NTER_METHYL"/>
    <property type="match status" value="1"/>
</dbReference>
<dbReference type="InterPro" id="IPR012902">
    <property type="entry name" value="N_methyl_site"/>
</dbReference>
<evidence type="ECO:0000256" key="1">
    <source>
        <dbReference type="SAM" id="Phobius"/>
    </source>
</evidence>
<dbReference type="EMBL" id="JAVDXQ010000008">
    <property type="protein sequence ID" value="MDR7299374.1"/>
    <property type="molecule type" value="Genomic_DNA"/>
</dbReference>
<proteinExistence type="predicted"/>
<keyword evidence="1" id="KW-0812">Transmembrane</keyword>
<evidence type="ECO:0000313" key="3">
    <source>
        <dbReference type="Proteomes" id="UP001180536"/>
    </source>
</evidence>
<accession>A0ABU1ZFG1</accession>
<dbReference type="Gene3D" id="3.30.700.10">
    <property type="entry name" value="Glycoprotein, Type 4 Pilin"/>
    <property type="match status" value="1"/>
</dbReference>
<comment type="caution">
    <text evidence="2">The sequence shown here is derived from an EMBL/GenBank/DDBJ whole genome shotgun (WGS) entry which is preliminary data.</text>
</comment>
<evidence type="ECO:0000313" key="2">
    <source>
        <dbReference type="EMBL" id="MDR7299374.1"/>
    </source>
</evidence>
<dbReference type="Proteomes" id="UP001180536">
    <property type="component" value="Unassembled WGS sequence"/>
</dbReference>
<gene>
    <name evidence="2" type="ORF">J2X16_004744</name>
</gene>
<dbReference type="RefSeq" id="WP_056876230.1">
    <property type="nucleotide sequence ID" value="NZ_JAVDXQ010000008.1"/>
</dbReference>
<name>A0ABU1ZFG1_9BURK</name>
<dbReference type="Pfam" id="PF16732">
    <property type="entry name" value="ComP_DUS"/>
    <property type="match status" value="1"/>
</dbReference>
<keyword evidence="3" id="KW-1185">Reference proteome</keyword>
<reference evidence="2 3" key="1">
    <citation type="submission" date="2023-07" db="EMBL/GenBank/DDBJ databases">
        <title>Sorghum-associated microbial communities from plants grown in Nebraska, USA.</title>
        <authorList>
            <person name="Schachtman D."/>
        </authorList>
    </citation>
    <scope>NUCLEOTIDE SEQUENCE [LARGE SCALE GENOMIC DNA]</scope>
    <source>
        <strain evidence="2 3">BE310</strain>
    </source>
</reference>
<keyword evidence="1" id="KW-0472">Membrane</keyword>